<dbReference type="EMBL" id="CM010720">
    <property type="protein sequence ID" value="RZC67948.1"/>
    <property type="molecule type" value="Genomic_DNA"/>
</dbReference>
<gene>
    <name evidence="1" type="ORF">C5167_011633</name>
</gene>
<dbReference type="AlphaFoldDB" id="A0A4Y7K7I4"/>
<dbReference type="Gramene" id="RZC67948">
    <property type="protein sequence ID" value="RZC67948"/>
    <property type="gene ID" value="C5167_011633"/>
</dbReference>
<proteinExistence type="predicted"/>
<reference evidence="1 2" key="1">
    <citation type="journal article" date="2018" name="Science">
        <title>The opium poppy genome and morphinan production.</title>
        <authorList>
            <person name="Guo L."/>
            <person name="Winzer T."/>
            <person name="Yang X."/>
            <person name="Li Y."/>
            <person name="Ning Z."/>
            <person name="He Z."/>
            <person name="Teodor R."/>
            <person name="Lu Y."/>
            <person name="Bowser T.A."/>
            <person name="Graham I.A."/>
            <person name="Ye K."/>
        </authorList>
    </citation>
    <scope>NUCLEOTIDE SEQUENCE [LARGE SCALE GENOMIC DNA]</scope>
    <source>
        <strain evidence="2">cv. HN1</strain>
        <tissue evidence="1">Leaves</tissue>
    </source>
</reference>
<accession>A0A4Y7K7I4</accession>
<protein>
    <submittedName>
        <fullName evidence="1">Uncharacterized protein</fullName>
    </submittedName>
</protein>
<dbReference type="STRING" id="3469.A0A4Y7K7I4"/>
<organism evidence="1 2">
    <name type="scientific">Papaver somniferum</name>
    <name type="common">Opium poppy</name>
    <dbReference type="NCBI Taxonomy" id="3469"/>
    <lineage>
        <taxon>Eukaryota</taxon>
        <taxon>Viridiplantae</taxon>
        <taxon>Streptophyta</taxon>
        <taxon>Embryophyta</taxon>
        <taxon>Tracheophyta</taxon>
        <taxon>Spermatophyta</taxon>
        <taxon>Magnoliopsida</taxon>
        <taxon>Ranunculales</taxon>
        <taxon>Papaveraceae</taxon>
        <taxon>Papaveroideae</taxon>
        <taxon>Papaver</taxon>
    </lineage>
</organism>
<evidence type="ECO:0000313" key="2">
    <source>
        <dbReference type="Proteomes" id="UP000316621"/>
    </source>
</evidence>
<evidence type="ECO:0000313" key="1">
    <source>
        <dbReference type="EMBL" id="RZC67948.1"/>
    </source>
</evidence>
<sequence length="197" mass="22154">MRSQGWLPFFYSAYQPDIQMPSDKTLGGGDDAFNTSFSETGVGKCPILLHHSHRRFRMRSQHDLLGRALISPALYFCVPFREQLLVNYANNKNPGDPEENLLTCLADLFTQPPFTSITTFSSTGTAGGRRSGKLKKVTSEDKENREKLYEFIKGVNDQEEVLILMLEEALGCWSDFFNNFILLHVSSGSMSSDKQVA</sequence>
<dbReference type="Proteomes" id="UP000316621">
    <property type="component" value="Chromosome 6"/>
</dbReference>
<keyword evidence="2" id="KW-1185">Reference proteome</keyword>
<name>A0A4Y7K7I4_PAPSO</name>